<organism evidence="3 4">
    <name type="scientific">Globodera pallida</name>
    <name type="common">Potato cyst nematode worm</name>
    <name type="synonym">Heterodera pallida</name>
    <dbReference type="NCBI Taxonomy" id="36090"/>
    <lineage>
        <taxon>Eukaryota</taxon>
        <taxon>Metazoa</taxon>
        <taxon>Ecdysozoa</taxon>
        <taxon>Nematoda</taxon>
        <taxon>Chromadorea</taxon>
        <taxon>Rhabditida</taxon>
        <taxon>Tylenchina</taxon>
        <taxon>Tylenchomorpha</taxon>
        <taxon>Tylenchoidea</taxon>
        <taxon>Heteroderidae</taxon>
        <taxon>Heteroderinae</taxon>
        <taxon>Globodera</taxon>
    </lineage>
</organism>
<evidence type="ECO:0000313" key="3">
    <source>
        <dbReference type="Proteomes" id="UP000050741"/>
    </source>
</evidence>
<feature type="compositionally biased region" description="Polar residues" evidence="1">
    <location>
        <begin position="34"/>
        <end position="45"/>
    </location>
</feature>
<name>A0A183CFH1_GLOPA</name>
<sequence>MPPDRLFWRVAWTETHARRSKTQVTRSLRRDGYTPSSDKSAAGDGSTSISFWLYMLLALFTLLLLACCAAES</sequence>
<dbReference type="Proteomes" id="UP000050741">
    <property type="component" value="Unassembled WGS sequence"/>
</dbReference>
<keyword evidence="2" id="KW-0812">Transmembrane</keyword>
<dbReference type="AlphaFoldDB" id="A0A183CFH1"/>
<feature type="transmembrane region" description="Helical" evidence="2">
    <location>
        <begin position="51"/>
        <end position="70"/>
    </location>
</feature>
<keyword evidence="2" id="KW-0472">Membrane</keyword>
<evidence type="ECO:0000256" key="2">
    <source>
        <dbReference type="SAM" id="Phobius"/>
    </source>
</evidence>
<feature type="region of interest" description="Disordered" evidence="1">
    <location>
        <begin position="18"/>
        <end position="45"/>
    </location>
</feature>
<protein>
    <submittedName>
        <fullName evidence="4">Uncharacterized protein</fullName>
    </submittedName>
</protein>
<reference evidence="3" key="2">
    <citation type="submission" date="2014-05" db="EMBL/GenBank/DDBJ databases">
        <title>The genome and life-stage specific transcriptomes of Globodera pallida elucidate key aspects of plant parasitism by a cyst nematode.</title>
        <authorList>
            <person name="Cotton J.A."/>
            <person name="Lilley C.J."/>
            <person name="Jones L.M."/>
            <person name="Kikuchi T."/>
            <person name="Reid A.J."/>
            <person name="Thorpe P."/>
            <person name="Tsai I.J."/>
            <person name="Beasley H."/>
            <person name="Blok V."/>
            <person name="Cock P.J.A."/>
            <person name="Van den Akker S.E."/>
            <person name="Holroyd N."/>
            <person name="Hunt M."/>
            <person name="Mantelin S."/>
            <person name="Naghra H."/>
            <person name="Pain A."/>
            <person name="Palomares-Rius J.E."/>
            <person name="Zarowiecki M."/>
            <person name="Berriman M."/>
            <person name="Jones J.T."/>
            <person name="Urwin P.E."/>
        </authorList>
    </citation>
    <scope>NUCLEOTIDE SEQUENCE [LARGE SCALE GENOMIC DNA]</scope>
    <source>
        <strain evidence="3">Lindley</strain>
    </source>
</reference>
<evidence type="ECO:0000313" key="4">
    <source>
        <dbReference type="WBParaSite" id="GPLIN_001162600"/>
    </source>
</evidence>
<evidence type="ECO:0000256" key="1">
    <source>
        <dbReference type="SAM" id="MobiDB-lite"/>
    </source>
</evidence>
<dbReference type="WBParaSite" id="GPLIN_001162600">
    <property type="protein sequence ID" value="GPLIN_001162600"/>
    <property type="gene ID" value="GPLIN_001162600"/>
</dbReference>
<keyword evidence="2" id="KW-1133">Transmembrane helix</keyword>
<reference evidence="4" key="3">
    <citation type="submission" date="2016-06" db="UniProtKB">
        <authorList>
            <consortium name="WormBaseParasite"/>
        </authorList>
    </citation>
    <scope>IDENTIFICATION</scope>
</reference>
<proteinExistence type="predicted"/>
<accession>A0A183CFH1</accession>
<reference evidence="3" key="1">
    <citation type="submission" date="2013-12" db="EMBL/GenBank/DDBJ databases">
        <authorList>
            <person name="Aslett M."/>
        </authorList>
    </citation>
    <scope>NUCLEOTIDE SEQUENCE [LARGE SCALE GENOMIC DNA]</scope>
    <source>
        <strain evidence="3">Lindley</strain>
    </source>
</reference>
<keyword evidence="3" id="KW-1185">Reference proteome</keyword>